<name>A0A6C0BRJ3_9ZZZZ</name>
<reference evidence="1" key="1">
    <citation type="journal article" date="2020" name="Nature">
        <title>Giant virus diversity and host interactions through global metagenomics.</title>
        <authorList>
            <person name="Schulz F."/>
            <person name="Roux S."/>
            <person name="Paez-Espino D."/>
            <person name="Jungbluth S."/>
            <person name="Walsh D.A."/>
            <person name="Denef V.J."/>
            <person name="McMahon K.D."/>
            <person name="Konstantinidis K.T."/>
            <person name="Eloe-Fadrosh E.A."/>
            <person name="Kyrpides N.C."/>
            <person name="Woyke T."/>
        </authorList>
    </citation>
    <scope>NUCLEOTIDE SEQUENCE</scope>
    <source>
        <strain evidence="1">GVMAG-M-3300018416-45</strain>
    </source>
</reference>
<proteinExistence type="predicted"/>
<sequence length="130" mass="15208">MSSQSIIIKTFNDHFEEFLDDLCVLFPDDSEIKTLNVNIKRLRSANPTISIKAFESYVSKKYREQIVSNDLGFFIQKDYTSDLVNTNMTSRIMTKINELREPIGELQIESQDKVMKYLNNLLKLSDLYKK</sequence>
<organism evidence="1">
    <name type="scientific">viral metagenome</name>
    <dbReference type="NCBI Taxonomy" id="1070528"/>
    <lineage>
        <taxon>unclassified sequences</taxon>
        <taxon>metagenomes</taxon>
        <taxon>organismal metagenomes</taxon>
    </lineage>
</organism>
<dbReference type="AlphaFoldDB" id="A0A6C0BRJ3"/>
<protein>
    <submittedName>
        <fullName evidence="1">Uncharacterized protein</fullName>
    </submittedName>
</protein>
<evidence type="ECO:0000313" key="1">
    <source>
        <dbReference type="EMBL" id="QHS94602.1"/>
    </source>
</evidence>
<dbReference type="EMBL" id="MN739227">
    <property type="protein sequence ID" value="QHS94602.1"/>
    <property type="molecule type" value="Genomic_DNA"/>
</dbReference>
<accession>A0A6C0BRJ3</accession>